<geneLocation type="plasmid" evidence="8">
    <name>prgalie4872d</name>
</geneLocation>
<evidence type="ECO:0000256" key="2">
    <source>
        <dbReference type="ARBA" id="ARBA00022723"/>
    </source>
</evidence>
<feature type="compositionally biased region" description="Basic and acidic residues" evidence="5">
    <location>
        <begin position="540"/>
        <end position="550"/>
    </location>
</feature>
<dbReference type="PANTHER" id="PTHR40394">
    <property type="entry name" value="LIPOPROTEIN-RELATED"/>
    <property type="match status" value="1"/>
</dbReference>
<reference evidence="7 8" key="1">
    <citation type="submission" date="2016-09" db="EMBL/GenBank/DDBJ databases">
        <title>The complete genome sequences of Rhizobium gallicum, symbiovars gallicum and phaseoli, symbionts associated to common bean (Phaseolus vulgaris).</title>
        <authorList>
            <person name="Bustos P."/>
            <person name="Santamaria R.I."/>
            <person name="Perez-Carrascal O.M."/>
            <person name="Juarez S."/>
            <person name="Lozano L."/>
            <person name="Martinez-Flores I."/>
            <person name="Martinez-Romero E."/>
            <person name="Cevallos M."/>
            <person name="Romero D."/>
            <person name="Davila G."/>
            <person name="Gonzalez V."/>
        </authorList>
    </citation>
    <scope>NUCLEOTIDE SEQUENCE [LARGE SCALE GENOMIC DNA]</scope>
    <source>
        <strain evidence="7 8">IE4872</strain>
        <plasmid evidence="8">prgalie4872d</plasmid>
    </source>
</reference>
<evidence type="ECO:0000313" key="8">
    <source>
        <dbReference type="Proteomes" id="UP000184749"/>
    </source>
</evidence>
<organism evidence="7 8">
    <name type="scientific">Rhizobium gallicum</name>
    <dbReference type="NCBI Taxonomy" id="56730"/>
    <lineage>
        <taxon>Bacteria</taxon>
        <taxon>Pseudomonadati</taxon>
        <taxon>Pseudomonadota</taxon>
        <taxon>Alphaproteobacteria</taxon>
        <taxon>Hyphomicrobiales</taxon>
        <taxon>Rhizobiaceae</taxon>
        <taxon>Rhizobium/Agrobacterium group</taxon>
        <taxon>Rhizobium</taxon>
    </lineage>
</organism>
<dbReference type="GO" id="GO:0009055">
    <property type="term" value="F:electron transfer activity"/>
    <property type="evidence" value="ECO:0007669"/>
    <property type="project" value="InterPro"/>
</dbReference>
<feature type="domain" description="Cytochrome c" evidence="6">
    <location>
        <begin position="400"/>
        <end position="495"/>
    </location>
</feature>
<protein>
    <submittedName>
        <fullName evidence="7">Cbb3-type cytochrome-c oxidase subunit FixO 2</fullName>
    </submittedName>
</protein>
<feature type="region of interest" description="Disordered" evidence="5">
    <location>
        <begin position="519"/>
        <end position="556"/>
    </location>
</feature>
<dbReference type="Pfam" id="PF00034">
    <property type="entry name" value="Cytochrom_C"/>
    <property type="match status" value="1"/>
</dbReference>
<dbReference type="Pfam" id="PF13442">
    <property type="entry name" value="Cytochrome_CBB3"/>
    <property type="match status" value="1"/>
</dbReference>
<gene>
    <name evidence="7" type="primary">fixO-2</name>
    <name evidence="7" type="ORF">IE4872_PD01271</name>
</gene>
<dbReference type="PANTHER" id="PTHR40394:SF2">
    <property type="entry name" value="QUINOL:CYTOCHROME C OXIDOREDUCTASE MEMBRANE PROTEIN"/>
    <property type="match status" value="1"/>
</dbReference>
<keyword evidence="1 4" id="KW-0349">Heme</keyword>
<feature type="domain" description="Cytochrome c" evidence="6">
    <location>
        <begin position="60"/>
        <end position="245"/>
    </location>
</feature>
<keyword evidence="2 4" id="KW-0479">Metal-binding</keyword>
<dbReference type="Proteomes" id="UP000184749">
    <property type="component" value="Plasmid pRgalIE4872d"/>
</dbReference>
<dbReference type="RefSeq" id="WP_074072075.1">
    <property type="nucleotide sequence ID" value="NZ_CP017105.1"/>
</dbReference>
<evidence type="ECO:0000256" key="1">
    <source>
        <dbReference type="ARBA" id="ARBA00022617"/>
    </source>
</evidence>
<dbReference type="AlphaFoldDB" id="A0A1L5NV65"/>
<dbReference type="GO" id="GO:0020037">
    <property type="term" value="F:heme binding"/>
    <property type="evidence" value="ECO:0007669"/>
    <property type="project" value="InterPro"/>
</dbReference>
<dbReference type="Pfam" id="PF02433">
    <property type="entry name" value="FixO"/>
    <property type="match status" value="1"/>
</dbReference>
<sequence length="556" mass="61710">MSARFVALVAGIGFFFLAVFTQGILPFFEPSARTTKVTAAVRTSFGQVKWMVADATDYTPLQSRGRAVYLREGCWYCHSQFVRPVTGETRRWGPVSESGEFAYDVPHLFGTRRIGPDLTRVGLKYGDEWHLAHFWDPRMLVPDSVMAPYRGLFDEPEGPLRIVDDGAGGRTLERTPVTERFFRFDSQDLISLTPNANGLLFVPIEARQKKPVILIPNEEFTGQTVTIAAETEDLHALVAYMQKLGMNRGKWRDLFEPQQLQVVDVSLPRSQEWILHGKNVYERRCIGCHGVTGDGNGPAATFMYKQRPRDFTAAVFKFRLTQGPLPTDGDLLRTITRGVRGTAMPAWHELPINDRLAVIQYIKFELAVDRSDPSAPYEFFTEEPPGGPLLIGELPQPSEQLLSHGRQIWQSAKCWECHGQEGKGDGEKAAGLKDDLGFTSVPADLTSGQFKSGPAVQDIFRTMTTGLSGTPMPSYRNAFPDEDRWALAYYVLSLSAYKDPLTLEPLNIAEADREALDDLNRQASSPDKAYVPGAGAATSRLDKGAGDARAKIAQGE</sequence>
<dbReference type="GO" id="GO:0046872">
    <property type="term" value="F:metal ion binding"/>
    <property type="evidence" value="ECO:0007669"/>
    <property type="project" value="UniProtKB-KW"/>
</dbReference>
<feature type="domain" description="Cytochrome c" evidence="6">
    <location>
        <begin position="272"/>
        <end position="366"/>
    </location>
</feature>
<evidence type="ECO:0000256" key="4">
    <source>
        <dbReference type="PROSITE-ProRule" id="PRU00433"/>
    </source>
</evidence>
<keyword evidence="7" id="KW-0614">Plasmid</keyword>
<dbReference type="InterPro" id="IPR003468">
    <property type="entry name" value="Cyt_c_oxidase_monohaem-su/FixO"/>
</dbReference>
<evidence type="ECO:0000259" key="6">
    <source>
        <dbReference type="PROSITE" id="PS51007"/>
    </source>
</evidence>
<dbReference type="InterPro" id="IPR009056">
    <property type="entry name" value="Cyt_c-like_dom"/>
</dbReference>
<dbReference type="EMBL" id="CP017105">
    <property type="protein sequence ID" value="APO71797.1"/>
    <property type="molecule type" value="Genomic_DNA"/>
</dbReference>
<dbReference type="PROSITE" id="PS51007">
    <property type="entry name" value="CYTC"/>
    <property type="match status" value="3"/>
</dbReference>
<evidence type="ECO:0000256" key="5">
    <source>
        <dbReference type="SAM" id="MobiDB-lite"/>
    </source>
</evidence>
<name>A0A1L5NV65_9HYPH</name>
<dbReference type="Gene3D" id="1.10.760.10">
    <property type="entry name" value="Cytochrome c-like domain"/>
    <property type="match status" value="3"/>
</dbReference>
<dbReference type="InterPro" id="IPR036909">
    <property type="entry name" value="Cyt_c-like_dom_sf"/>
</dbReference>
<proteinExistence type="predicted"/>
<dbReference type="OrthoDB" id="9773456at2"/>
<evidence type="ECO:0000256" key="3">
    <source>
        <dbReference type="ARBA" id="ARBA00023004"/>
    </source>
</evidence>
<evidence type="ECO:0000313" key="7">
    <source>
        <dbReference type="EMBL" id="APO71797.1"/>
    </source>
</evidence>
<dbReference type="SUPFAM" id="SSF46626">
    <property type="entry name" value="Cytochrome c"/>
    <property type="match status" value="3"/>
</dbReference>
<accession>A0A1L5NV65</accession>
<keyword evidence="3 4" id="KW-0408">Iron</keyword>